<evidence type="ECO:0000256" key="2">
    <source>
        <dbReference type="SAM" id="Phobius"/>
    </source>
</evidence>
<evidence type="ECO:0000313" key="3">
    <source>
        <dbReference type="EMBL" id="MBB5113265.1"/>
    </source>
</evidence>
<proteinExistence type="predicted"/>
<dbReference type="EMBL" id="JACHJC010000001">
    <property type="protein sequence ID" value="MBB5113265.1"/>
    <property type="molecule type" value="Genomic_DNA"/>
</dbReference>
<protein>
    <recommendedName>
        <fullName evidence="5">Cell division protein FtsL</fullName>
    </recommendedName>
</protein>
<name>A0ABR6MD18_MICEC</name>
<sequence>MNPGDDLTGLLAVAGIILVLVLVITQLAATWRARIVAQRDDDRYRELNQKYAELLLEHEDLRQRVANELTGVRQSVTSMELMMRELD</sequence>
<evidence type="ECO:0008006" key="5">
    <source>
        <dbReference type="Google" id="ProtNLM"/>
    </source>
</evidence>
<feature type="transmembrane region" description="Helical" evidence="2">
    <location>
        <begin position="12"/>
        <end position="31"/>
    </location>
</feature>
<evidence type="ECO:0000313" key="4">
    <source>
        <dbReference type="Proteomes" id="UP000618986"/>
    </source>
</evidence>
<accession>A0ABR6MD18</accession>
<reference evidence="3 4" key="1">
    <citation type="submission" date="2020-08" db="EMBL/GenBank/DDBJ databases">
        <title>Sequencing the genomes of 1000 actinobacteria strains.</title>
        <authorList>
            <person name="Klenk H.-P."/>
        </authorList>
    </citation>
    <scope>NUCLEOTIDE SEQUENCE [LARGE SCALE GENOMIC DNA]</scope>
    <source>
        <strain evidence="3 4">DSM 43036</strain>
    </source>
</reference>
<dbReference type="RefSeq" id="WP_184684864.1">
    <property type="nucleotide sequence ID" value="NZ_JACHJC010000001.1"/>
</dbReference>
<gene>
    <name evidence="3" type="ORF">FHU28_003104</name>
</gene>
<keyword evidence="1" id="KW-0175">Coiled coil</keyword>
<dbReference type="GeneID" id="300293672"/>
<comment type="caution">
    <text evidence="3">The sequence shown here is derived from an EMBL/GenBank/DDBJ whole genome shotgun (WGS) entry which is preliminary data.</text>
</comment>
<keyword evidence="2" id="KW-0812">Transmembrane</keyword>
<keyword evidence="2" id="KW-0472">Membrane</keyword>
<organism evidence="3 4">
    <name type="scientific">Micromonospora echinospora</name>
    <name type="common">Micromonospora purpurea</name>
    <dbReference type="NCBI Taxonomy" id="1877"/>
    <lineage>
        <taxon>Bacteria</taxon>
        <taxon>Bacillati</taxon>
        <taxon>Actinomycetota</taxon>
        <taxon>Actinomycetes</taxon>
        <taxon>Micromonosporales</taxon>
        <taxon>Micromonosporaceae</taxon>
        <taxon>Micromonospora</taxon>
    </lineage>
</organism>
<dbReference type="Proteomes" id="UP000618986">
    <property type="component" value="Unassembled WGS sequence"/>
</dbReference>
<keyword evidence="2" id="KW-1133">Transmembrane helix</keyword>
<evidence type="ECO:0000256" key="1">
    <source>
        <dbReference type="SAM" id="Coils"/>
    </source>
</evidence>
<feature type="coiled-coil region" evidence="1">
    <location>
        <begin position="37"/>
        <end position="64"/>
    </location>
</feature>
<keyword evidence="4" id="KW-1185">Reference proteome</keyword>